<dbReference type="CDD" id="cd01392">
    <property type="entry name" value="HTH_LacI"/>
    <property type="match status" value="1"/>
</dbReference>
<reference evidence="9" key="1">
    <citation type="submission" date="2021-01" db="EMBL/GenBank/DDBJ databases">
        <title>Whole genome shotgun sequence of Virgisporangium aliadipatigenens NBRC 105644.</title>
        <authorList>
            <person name="Komaki H."/>
            <person name="Tamura T."/>
        </authorList>
    </citation>
    <scope>NUCLEOTIDE SEQUENCE</scope>
    <source>
        <strain evidence="9">NBRC 105644</strain>
    </source>
</reference>
<dbReference type="InterPro" id="IPR013762">
    <property type="entry name" value="Integrase-like_cat_sf"/>
</dbReference>
<dbReference type="AlphaFoldDB" id="A0A8J3YZ91"/>
<comment type="caution">
    <text evidence="9">The sequence shown here is derived from an EMBL/GenBank/DDBJ whole genome shotgun (WGS) entry which is preliminary data.</text>
</comment>
<dbReference type="InterPro" id="IPR000843">
    <property type="entry name" value="HTH_LacI"/>
</dbReference>
<dbReference type="GO" id="GO:0003677">
    <property type="term" value="F:DNA binding"/>
    <property type="evidence" value="ECO:0007669"/>
    <property type="project" value="UniProtKB-UniRule"/>
</dbReference>
<dbReference type="Pfam" id="PF00356">
    <property type="entry name" value="LacI"/>
    <property type="match status" value="1"/>
</dbReference>
<keyword evidence="2" id="KW-0229">DNA integration</keyword>
<accession>A0A8J3YZ91</accession>
<dbReference type="PROSITE" id="PS00356">
    <property type="entry name" value="HTH_LACI_1"/>
    <property type="match status" value="1"/>
</dbReference>
<dbReference type="InterPro" id="IPR011010">
    <property type="entry name" value="DNA_brk_join_enz"/>
</dbReference>
<dbReference type="InterPro" id="IPR010998">
    <property type="entry name" value="Integrase_recombinase_N"/>
</dbReference>
<organism evidence="9 10">
    <name type="scientific">Virgisporangium aliadipatigenens</name>
    <dbReference type="NCBI Taxonomy" id="741659"/>
    <lineage>
        <taxon>Bacteria</taxon>
        <taxon>Bacillati</taxon>
        <taxon>Actinomycetota</taxon>
        <taxon>Actinomycetes</taxon>
        <taxon>Micromonosporales</taxon>
        <taxon>Micromonosporaceae</taxon>
        <taxon>Virgisporangium</taxon>
    </lineage>
</organism>
<sequence>MAYAEKRAGYWRGRYRLPDGRLVTVCGESGEAIRFTGKREAERAAQDKESEARGRVWRDPALGQTLFADYANDWYACQDLAASTMQNYRRHIEEHLLPFFGEMAVGAIKPKDIADWERTERSHNYKPASIKTWRATLHLILEDAKEEGLRDSNPATRRRGRGRRDGRHLTRGVEKTVTDALGILLIAERAALLSGRDDEFVALILLGYTGMRWGELVGLEKQYVRSAAVRVEWQLYELDNGELHRCPPKDGSRRTVDVPAWLSGLLSGHLARTAPTACRCHGLVYAFGGHGAPNGAARRPGPKLVDVARQAGVSTGTVSNVLNRPETVPDATRVRVLQAVTDLGYVQGEPAGERAAHWRRNGFATWLFQPAVTGSYPAKAPQPSRPVPLLADPWPGVPVRGRNAAGRAELCWLPLAHGLTPHGLRHTHKTLMEELGTPPKLMDERMGHEDGSVQSRYTHVTGPMRDRLMAGLTDLWAAALDARRAMAPRSPVAVLDRLLADRAGEVDR</sequence>
<dbReference type="Proteomes" id="UP000619260">
    <property type="component" value="Unassembled WGS sequence"/>
</dbReference>
<evidence type="ECO:0000313" key="10">
    <source>
        <dbReference type="Proteomes" id="UP000619260"/>
    </source>
</evidence>
<evidence type="ECO:0000256" key="2">
    <source>
        <dbReference type="ARBA" id="ARBA00022908"/>
    </source>
</evidence>
<evidence type="ECO:0008006" key="11">
    <source>
        <dbReference type="Google" id="ProtNLM"/>
    </source>
</evidence>
<evidence type="ECO:0000259" key="8">
    <source>
        <dbReference type="PROSITE" id="PS51900"/>
    </source>
</evidence>
<dbReference type="PANTHER" id="PTHR30629">
    <property type="entry name" value="PROPHAGE INTEGRASE"/>
    <property type="match status" value="1"/>
</dbReference>
<protein>
    <recommendedName>
        <fullName evidence="11">LacI family transcriptional regulator</fullName>
    </recommendedName>
</protein>
<dbReference type="GO" id="GO:0015074">
    <property type="term" value="P:DNA integration"/>
    <property type="evidence" value="ECO:0007669"/>
    <property type="project" value="UniProtKB-KW"/>
</dbReference>
<evidence type="ECO:0000256" key="1">
    <source>
        <dbReference type="ARBA" id="ARBA00008857"/>
    </source>
</evidence>
<evidence type="ECO:0000256" key="5">
    <source>
        <dbReference type="PROSITE-ProRule" id="PRU01248"/>
    </source>
</evidence>
<proteinExistence type="inferred from homology"/>
<dbReference type="SUPFAM" id="SSF56349">
    <property type="entry name" value="DNA breaking-rejoining enzymes"/>
    <property type="match status" value="2"/>
</dbReference>
<feature type="compositionally biased region" description="Basic residues" evidence="6">
    <location>
        <begin position="156"/>
        <end position="166"/>
    </location>
</feature>
<gene>
    <name evidence="9" type="ORF">Val02_93320</name>
</gene>
<feature type="domain" description="HTH lacI-type" evidence="7">
    <location>
        <begin position="302"/>
        <end position="356"/>
    </location>
</feature>
<dbReference type="SMART" id="SM00354">
    <property type="entry name" value="HTH_LACI"/>
    <property type="match status" value="1"/>
</dbReference>
<dbReference type="SUPFAM" id="SSF47413">
    <property type="entry name" value="lambda repressor-like DNA-binding domains"/>
    <property type="match status" value="1"/>
</dbReference>
<evidence type="ECO:0000256" key="6">
    <source>
        <dbReference type="SAM" id="MobiDB-lite"/>
    </source>
</evidence>
<keyword evidence="10" id="KW-1185">Reference proteome</keyword>
<dbReference type="Pfam" id="PF14659">
    <property type="entry name" value="Phage_int_SAM_3"/>
    <property type="match status" value="1"/>
</dbReference>
<dbReference type="InterPro" id="IPR002104">
    <property type="entry name" value="Integrase_catalytic"/>
</dbReference>
<feature type="domain" description="Core-binding (CB)" evidence="8">
    <location>
        <begin position="65"/>
        <end position="145"/>
    </location>
</feature>
<dbReference type="InterPro" id="IPR044068">
    <property type="entry name" value="CB"/>
</dbReference>
<dbReference type="GO" id="GO:0006310">
    <property type="term" value="P:DNA recombination"/>
    <property type="evidence" value="ECO:0007669"/>
    <property type="project" value="UniProtKB-KW"/>
</dbReference>
<feature type="region of interest" description="Disordered" evidence="6">
    <location>
        <begin position="148"/>
        <end position="167"/>
    </location>
</feature>
<evidence type="ECO:0000259" key="7">
    <source>
        <dbReference type="PROSITE" id="PS50932"/>
    </source>
</evidence>
<keyword evidence="3 5" id="KW-0238">DNA-binding</keyword>
<evidence type="ECO:0000256" key="3">
    <source>
        <dbReference type="ARBA" id="ARBA00023125"/>
    </source>
</evidence>
<dbReference type="InterPro" id="IPR004107">
    <property type="entry name" value="Integrase_SAM-like_N"/>
</dbReference>
<dbReference type="PROSITE" id="PS51900">
    <property type="entry name" value="CB"/>
    <property type="match status" value="1"/>
</dbReference>
<evidence type="ECO:0000256" key="4">
    <source>
        <dbReference type="ARBA" id="ARBA00023172"/>
    </source>
</evidence>
<dbReference type="EMBL" id="BOPF01000085">
    <property type="protein sequence ID" value="GIJ52446.1"/>
    <property type="molecule type" value="Genomic_DNA"/>
</dbReference>
<dbReference type="Gene3D" id="1.10.260.40">
    <property type="entry name" value="lambda repressor-like DNA-binding domains"/>
    <property type="match status" value="1"/>
</dbReference>
<dbReference type="GO" id="GO:0006355">
    <property type="term" value="P:regulation of DNA-templated transcription"/>
    <property type="evidence" value="ECO:0007669"/>
    <property type="project" value="InterPro"/>
</dbReference>
<comment type="similarity">
    <text evidence="1">Belongs to the 'phage' integrase family.</text>
</comment>
<name>A0A8J3YZ91_9ACTN</name>
<dbReference type="Gene3D" id="1.10.150.130">
    <property type="match status" value="1"/>
</dbReference>
<dbReference type="RefSeq" id="WP_203905848.1">
    <property type="nucleotide sequence ID" value="NZ_BOPF01000085.1"/>
</dbReference>
<dbReference type="Gene3D" id="1.10.443.10">
    <property type="entry name" value="Intergrase catalytic core"/>
    <property type="match status" value="1"/>
</dbReference>
<dbReference type="InterPro" id="IPR010982">
    <property type="entry name" value="Lambda_DNA-bd_dom_sf"/>
</dbReference>
<keyword evidence="4" id="KW-0233">DNA recombination</keyword>
<dbReference type="PROSITE" id="PS50932">
    <property type="entry name" value="HTH_LACI_2"/>
    <property type="match status" value="1"/>
</dbReference>
<dbReference type="Pfam" id="PF00589">
    <property type="entry name" value="Phage_integrase"/>
    <property type="match status" value="1"/>
</dbReference>
<dbReference type="InterPro" id="IPR050808">
    <property type="entry name" value="Phage_Integrase"/>
</dbReference>
<dbReference type="PANTHER" id="PTHR30629:SF2">
    <property type="entry name" value="PROPHAGE INTEGRASE INTS-RELATED"/>
    <property type="match status" value="1"/>
</dbReference>
<evidence type="ECO:0000313" key="9">
    <source>
        <dbReference type="EMBL" id="GIJ52446.1"/>
    </source>
</evidence>